<evidence type="ECO:0000256" key="1">
    <source>
        <dbReference type="SAM" id="MobiDB-lite"/>
    </source>
</evidence>
<reference evidence="2 3" key="1">
    <citation type="submission" date="2016-07" db="EMBL/GenBank/DDBJ databases">
        <title>Pervasive Adenine N6-methylation of Active Genes in Fungi.</title>
        <authorList>
            <consortium name="DOE Joint Genome Institute"/>
            <person name="Mondo S.J."/>
            <person name="Dannebaum R.O."/>
            <person name="Kuo R.C."/>
            <person name="Labutti K."/>
            <person name="Haridas S."/>
            <person name="Kuo A."/>
            <person name="Salamov A."/>
            <person name="Ahrendt S.R."/>
            <person name="Lipzen A."/>
            <person name="Sullivan W."/>
            <person name="Andreopoulos W.B."/>
            <person name="Clum A."/>
            <person name="Lindquist E."/>
            <person name="Daum C."/>
            <person name="Ramamoorthy G.K."/>
            <person name="Gryganskyi A."/>
            <person name="Culley D."/>
            <person name="Magnuson J.K."/>
            <person name="James T.Y."/>
            <person name="O'Malley M.A."/>
            <person name="Stajich J.E."/>
            <person name="Spatafora J.W."/>
            <person name="Visel A."/>
            <person name="Grigoriev I.V."/>
        </authorList>
    </citation>
    <scope>NUCLEOTIDE SEQUENCE [LARGE SCALE GENOMIC DNA]</scope>
    <source>
        <strain evidence="2 3">12-1054</strain>
    </source>
</reference>
<proteinExistence type="predicted"/>
<dbReference type="Proteomes" id="UP000193685">
    <property type="component" value="Unassembled WGS sequence"/>
</dbReference>
<dbReference type="AlphaFoldDB" id="A0A1Y2EXN4"/>
<evidence type="ECO:0000313" key="3">
    <source>
        <dbReference type="Proteomes" id="UP000193685"/>
    </source>
</evidence>
<accession>A0A1Y2EXN4</accession>
<gene>
    <name evidence="2" type="ORF">BCR37DRAFT_395293</name>
</gene>
<protein>
    <submittedName>
        <fullName evidence="2">Uncharacterized protein</fullName>
    </submittedName>
</protein>
<name>A0A1Y2EXN4_PROLT</name>
<dbReference type="EMBL" id="MCFI01000023">
    <property type="protein sequence ID" value="ORY76359.1"/>
    <property type="molecule type" value="Genomic_DNA"/>
</dbReference>
<feature type="compositionally biased region" description="Basic and acidic residues" evidence="1">
    <location>
        <begin position="7"/>
        <end position="18"/>
    </location>
</feature>
<sequence>MAAPKLVDGHTDTADHGSELASSQAKQWIKETVDAECARIKEAGSRAIPLPLKNCGVVLEELDGKDTNKSGRTKKRKLKVINRLEIASGMDFNRVSQIMLSEPLPYPFKEGYEYVHVLAFTQSSNEMALLIPYLYAPYLTSTGEEAVPAKKSDKDSFVNTLQDWLFLNEKHERSLHHIDAFHSIS</sequence>
<dbReference type="GeneID" id="63788204"/>
<dbReference type="OrthoDB" id="5596992at2759"/>
<organism evidence="2 3">
    <name type="scientific">Protomyces lactucae-debilis</name>
    <dbReference type="NCBI Taxonomy" id="2754530"/>
    <lineage>
        <taxon>Eukaryota</taxon>
        <taxon>Fungi</taxon>
        <taxon>Dikarya</taxon>
        <taxon>Ascomycota</taxon>
        <taxon>Taphrinomycotina</taxon>
        <taxon>Taphrinomycetes</taxon>
        <taxon>Taphrinales</taxon>
        <taxon>Protomycetaceae</taxon>
        <taxon>Protomyces</taxon>
    </lineage>
</organism>
<dbReference type="OMA" id="KRWIFIN"/>
<evidence type="ECO:0000313" key="2">
    <source>
        <dbReference type="EMBL" id="ORY76359.1"/>
    </source>
</evidence>
<dbReference type="RefSeq" id="XP_040722622.1">
    <property type="nucleotide sequence ID" value="XM_040871605.1"/>
</dbReference>
<feature type="region of interest" description="Disordered" evidence="1">
    <location>
        <begin position="1"/>
        <end position="22"/>
    </location>
</feature>
<keyword evidence="3" id="KW-1185">Reference proteome</keyword>
<comment type="caution">
    <text evidence="2">The sequence shown here is derived from an EMBL/GenBank/DDBJ whole genome shotgun (WGS) entry which is preliminary data.</text>
</comment>